<name>A0AB35T9Z3_RUBRA</name>
<evidence type="ECO:0000259" key="8">
    <source>
        <dbReference type="Pfam" id="PF00884"/>
    </source>
</evidence>
<evidence type="ECO:0000256" key="2">
    <source>
        <dbReference type="ARBA" id="ARBA00004936"/>
    </source>
</evidence>
<keyword evidence="3" id="KW-1003">Cell membrane</keyword>
<protein>
    <submittedName>
        <fullName evidence="9">Sulfatase-like hydrolase/transferase</fullName>
    </submittedName>
</protein>
<evidence type="ECO:0000256" key="3">
    <source>
        <dbReference type="ARBA" id="ARBA00022475"/>
    </source>
</evidence>
<dbReference type="EMBL" id="JAWXXX010000001">
    <property type="protein sequence ID" value="MDX5895148.1"/>
    <property type="molecule type" value="Genomic_DNA"/>
</dbReference>
<organism evidence="9 10">
    <name type="scientific">Rubrobacter radiotolerans</name>
    <name type="common">Arthrobacter radiotolerans</name>
    <dbReference type="NCBI Taxonomy" id="42256"/>
    <lineage>
        <taxon>Bacteria</taxon>
        <taxon>Bacillati</taxon>
        <taxon>Actinomycetota</taxon>
        <taxon>Rubrobacteria</taxon>
        <taxon>Rubrobacterales</taxon>
        <taxon>Rubrobacteraceae</taxon>
        <taxon>Rubrobacter</taxon>
    </lineage>
</organism>
<evidence type="ECO:0000256" key="1">
    <source>
        <dbReference type="ARBA" id="ARBA00004651"/>
    </source>
</evidence>
<evidence type="ECO:0000256" key="4">
    <source>
        <dbReference type="ARBA" id="ARBA00022692"/>
    </source>
</evidence>
<feature type="transmembrane region" description="Helical" evidence="7">
    <location>
        <begin position="88"/>
        <end position="112"/>
    </location>
</feature>
<keyword evidence="5 7" id="KW-1133">Transmembrane helix</keyword>
<reference evidence="9" key="1">
    <citation type="submission" date="2023-11" db="EMBL/GenBank/DDBJ databases">
        <title>MicrobeMod: A computational toolkit for identifying prokaryotic methylation and restriction-modification with nanopore sequencing.</title>
        <authorList>
            <person name="Crits-Christoph A."/>
            <person name="Kang S.C."/>
            <person name="Lee H."/>
            <person name="Ostrov N."/>
        </authorList>
    </citation>
    <scope>NUCLEOTIDE SEQUENCE</scope>
    <source>
        <strain evidence="9">ATCC 51242</strain>
    </source>
</reference>
<dbReference type="PANTHER" id="PTHR47371:SF3">
    <property type="entry name" value="PHOSPHOGLYCEROL TRANSFERASE I"/>
    <property type="match status" value="1"/>
</dbReference>
<keyword evidence="6 7" id="KW-0472">Membrane</keyword>
<comment type="caution">
    <text evidence="9">The sequence shown here is derived from an EMBL/GenBank/DDBJ whole genome shotgun (WGS) entry which is preliminary data.</text>
</comment>
<dbReference type="RefSeq" id="WP_084362595.1">
    <property type="nucleotide sequence ID" value="NZ_JAWXXX010000001.1"/>
</dbReference>
<feature type="transmembrane region" description="Helical" evidence="7">
    <location>
        <begin position="142"/>
        <end position="165"/>
    </location>
</feature>
<dbReference type="AlphaFoldDB" id="A0AB35T9Z3"/>
<dbReference type="SUPFAM" id="SSF53649">
    <property type="entry name" value="Alkaline phosphatase-like"/>
    <property type="match status" value="1"/>
</dbReference>
<dbReference type="Gene3D" id="3.40.720.10">
    <property type="entry name" value="Alkaline Phosphatase, subunit A"/>
    <property type="match status" value="1"/>
</dbReference>
<evidence type="ECO:0000256" key="7">
    <source>
        <dbReference type="SAM" id="Phobius"/>
    </source>
</evidence>
<feature type="transmembrane region" description="Helical" evidence="7">
    <location>
        <begin position="64"/>
        <end position="81"/>
    </location>
</feature>
<dbReference type="InterPro" id="IPR050448">
    <property type="entry name" value="OpgB/LTA_synthase_biosynth"/>
</dbReference>
<evidence type="ECO:0000313" key="10">
    <source>
        <dbReference type="Proteomes" id="UP001281130"/>
    </source>
</evidence>
<dbReference type="GO" id="GO:0016787">
    <property type="term" value="F:hydrolase activity"/>
    <property type="evidence" value="ECO:0007669"/>
    <property type="project" value="UniProtKB-KW"/>
</dbReference>
<feature type="transmembrane region" description="Helical" evidence="7">
    <location>
        <begin position="186"/>
        <end position="205"/>
    </location>
</feature>
<evidence type="ECO:0000256" key="6">
    <source>
        <dbReference type="ARBA" id="ARBA00023136"/>
    </source>
</evidence>
<dbReference type="CDD" id="cd16015">
    <property type="entry name" value="LTA_synthase"/>
    <property type="match status" value="1"/>
</dbReference>
<comment type="pathway">
    <text evidence="2">Cell wall biogenesis; lipoteichoic acid biosynthesis.</text>
</comment>
<dbReference type="InterPro" id="IPR017850">
    <property type="entry name" value="Alkaline_phosphatase_core_sf"/>
</dbReference>
<accession>A0AB35T9Z3</accession>
<dbReference type="InterPro" id="IPR000917">
    <property type="entry name" value="Sulfatase_N"/>
</dbReference>
<dbReference type="GO" id="GO:0005886">
    <property type="term" value="C:plasma membrane"/>
    <property type="evidence" value="ECO:0007669"/>
    <property type="project" value="UniProtKB-SubCell"/>
</dbReference>
<dbReference type="Proteomes" id="UP001281130">
    <property type="component" value="Unassembled WGS sequence"/>
</dbReference>
<evidence type="ECO:0000256" key="5">
    <source>
        <dbReference type="ARBA" id="ARBA00022989"/>
    </source>
</evidence>
<proteinExistence type="predicted"/>
<dbReference type="Pfam" id="PF00884">
    <property type="entry name" value="Sulfatase"/>
    <property type="match status" value="1"/>
</dbReference>
<comment type="subcellular location">
    <subcellularLocation>
        <location evidence="1">Cell membrane</location>
        <topology evidence="1">Multi-pass membrane protein</topology>
    </subcellularLocation>
</comment>
<feature type="domain" description="Sulfatase N-terminal" evidence="8">
    <location>
        <begin position="269"/>
        <end position="549"/>
    </location>
</feature>
<dbReference type="PANTHER" id="PTHR47371">
    <property type="entry name" value="LIPOTEICHOIC ACID SYNTHASE"/>
    <property type="match status" value="1"/>
</dbReference>
<keyword evidence="9" id="KW-0378">Hydrolase</keyword>
<keyword evidence="4 7" id="KW-0812">Transmembrane</keyword>
<evidence type="ECO:0000313" key="9">
    <source>
        <dbReference type="EMBL" id="MDX5895148.1"/>
    </source>
</evidence>
<gene>
    <name evidence="9" type="ORF">SIL72_14065</name>
</gene>
<sequence length="643" mass="71431">MRYSRVLQELCRMWWRPAPELLSGRGGATDGLDKRLRALKAVRIATLPEPVGLLEAVALMRSDVLFDLGFGLFWIGLFAATGGLARKWLVVPVFHAASLLLVLVSTGAHGFYQTTGSSLDFGTVNFFLTSPEEVWPVVESELSLGAALPGLVALLYILFGPALVVRALRKRTVRGAEPVSAPSPRRLLSSPLYLAGICLVTYALISFSSLPGGVSSGVADESFARDALVNVALSEIEAAGGKPEVDAEAIRADLPTDTELVATDGTRKKNVVMIILESTRAQSVTPYNPDLDTTPYLDDLSRQSLFAEEAYAIVPHTTNALTASICGIVPPDRKNTESLGDEIPGRCLPELLGEQGYNSAFIQSPTENFERRPEVASNMGFQDFLSEEDFDTEGFQRANYFGYEDDALLEPSRRWLEENADDGPFMVTYNTITPHHQYLAPDTYGRKEFSEDEIVDDYQNSVRYMDFFVENLISQYKEMGLYDDTIFVIQGDHGEGFGEHGRYQHDNVLWNEGIQIPLIVLDPSREARNIQPPASELDILPTVTDLLGYRIEGGEYPGSSLTELPEDRTLRFSCWYENKCIASLRGDLKYIYNYGTQSDEVYDLSRDPKEKNNIIDSLPAEEINARQEDLLRWDAETSAAYSE</sequence>